<dbReference type="EMBL" id="KV419403">
    <property type="protein sequence ID" value="KZS94793.1"/>
    <property type="molecule type" value="Genomic_DNA"/>
</dbReference>
<reference evidence="2 3" key="1">
    <citation type="journal article" date="2016" name="Mol. Biol. Evol.">
        <title>Comparative Genomics of Early-Diverging Mushroom-Forming Fungi Provides Insights into the Origins of Lignocellulose Decay Capabilities.</title>
        <authorList>
            <person name="Nagy L.G."/>
            <person name="Riley R."/>
            <person name="Tritt A."/>
            <person name="Adam C."/>
            <person name="Daum C."/>
            <person name="Floudas D."/>
            <person name="Sun H."/>
            <person name="Yadav J.S."/>
            <person name="Pangilinan J."/>
            <person name="Larsson K.H."/>
            <person name="Matsuura K."/>
            <person name="Barry K."/>
            <person name="Labutti K."/>
            <person name="Kuo R."/>
            <person name="Ohm R.A."/>
            <person name="Bhattacharya S.S."/>
            <person name="Shirouzu T."/>
            <person name="Yoshinaga Y."/>
            <person name="Martin F.M."/>
            <person name="Grigoriev I.V."/>
            <person name="Hibbett D.S."/>
        </authorList>
    </citation>
    <scope>NUCLEOTIDE SEQUENCE [LARGE SCALE GENOMIC DNA]</scope>
    <source>
        <strain evidence="2 3">HHB9708</strain>
    </source>
</reference>
<evidence type="ECO:0000256" key="1">
    <source>
        <dbReference type="SAM" id="MobiDB-lite"/>
    </source>
</evidence>
<feature type="region of interest" description="Disordered" evidence="1">
    <location>
        <begin position="199"/>
        <end position="231"/>
    </location>
</feature>
<feature type="region of interest" description="Disordered" evidence="1">
    <location>
        <begin position="1"/>
        <end position="39"/>
    </location>
</feature>
<name>A0A164W742_9AGAM</name>
<feature type="compositionally biased region" description="Polar residues" evidence="1">
    <location>
        <begin position="15"/>
        <end position="27"/>
    </location>
</feature>
<accession>A0A164W742</accession>
<evidence type="ECO:0000313" key="2">
    <source>
        <dbReference type="EMBL" id="KZS94793.1"/>
    </source>
</evidence>
<feature type="region of interest" description="Disordered" evidence="1">
    <location>
        <begin position="51"/>
        <end position="80"/>
    </location>
</feature>
<dbReference type="Proteomes" id="UP000076722">
    <property type="component" value="Unassembled WGS sequence"/>
</dbReference>
<gene>
    <name evidence="2" type="ORF">SISNIDRAFT_465062</name>
</gene>
<feature type="compositionally biased region" description="Acidic residues" evidence="1">
    <location>
        <begin position="210"/>
        <end position="231"/>
    </location>
</feature>
<protein>
    <submittedName>
        <fullName evidence="2">Uncharacterized protein</fullName>
    </submittedName>
</protein>
<evidence type="ECO:0000313" key="3">
    <source>
        <dbReference type="Proteomes" id="UP000076722"/>
    </source>
</evidence>
<organism evidence="2 3">
    <name type="scientific">Sistotremastrum niveocremeum HHB9708</name>
    <dbReference type="NCBI Taxonomy" id="1314777"/>
    <lineage>
        <taxon>Eukaryota</taxon>
        <taxon>Fungi</taxon>
        <taxon>Dikarya</taxon>
        <taxon>Basidiomycota</taxon>
        <taxon>Agaricomycotina</taxon>
        <taxon>Agaricomycetes</taxon>
        <taxon>Sistotremastrales</taxon>
        <taxon>Sistotremastraceae</taxon>
        <taxon>Sertulicium</taxon>
        <taxon>Sertulicium niveocremeum</taxon>
    </lineage>
</organism>
<keyword evidence="3" id="KW-1185">Reference proteome</keyword>
<dbReference type="AlphaFoldDB" id="A0A164W742"/>
<feature type="region of interest" description="Disordered" evidence="1">
    <location>
        <begin position="92"/>
        <end position="111"/>
    </location>
</feature>
<sequence length="231" mass="25442">METPAPRGHSMDVASDQSINPSFSPRFTASLPPAEPSSLRVGRTRGLRFAGPYTPHMLQTPSNIYTPHHRRSASPATERASKVEHLKLMLRTPKSSTSRAPTPSHSAQKTRAMTVAEADQFISSDPVAEVAAMRAMLVSARERSAELRKVVETCTEQLETTLDLVHVQKQTIEISKKQLSTVEREVGTLRLKLDEYGFPVDSEGVQPAEYDPEDASDIADEDEDAAEMNDD</sequence>
<proteinExistence type="predicted"/>
<feature type="compositionally biased region" description="Polar residues" evidence="1">
    <location>
        <begin position="93"/>
        <end position="111"/>
    </location>
</feature>